<dbReference type="InterPro" id="IPR019808">
    <property type="entry name" value="Histidine_triad_CS"/>
</dbReference>
<sequence>MDCVFCKIVNGEIPSKKIYEDDLVYAFHDINPVTPVHFLVIPKKHISGANEIDESNSHIVAHVFEVIAKLAKEFDIDKSGYRIVNNCGEDGGQTVHHMHFHVLGKKKLNWP</sequence>
<reference evidence="6 8" key="3">
    <citation type="submission" date="2020-05" db="EMBL/GenBank/DDBJ databases">
        <title>FDA dAtabase for Regulatory Grade micrObial Sequences (FDA-ARGOS): Supporting development and validation of Infectious Disease Dx tests.</title>
        <authorList>
            <person name="Pederson C."/>
            <person name="Tallon L."/>
            <person name="Sadzewicz L."/>
            <person name="Zhao X."/>
            <person name="Vavikolanu K."/>
            <person name="Mehta A."/>
            <person name="Aluvathingal J."/>
            <person name="Nadendla S."/>
            <person name="Myers T."/>
            <person name="Yan Y."/>
            <person name="Sichtig H."/>
        </authorList>
    </citation>
    <scope>NUCLEOTIDE SEQUENCE [LARGE SCALE GENOMIC DNA]</scope>
    <source>
        <strain evidence="6 8">FDAARGOS_764</strain>
    </source>
</reference>
<dbReference type="AlphaFoldDB" id="A0A133MXS4"/>
<reference evidence="5" key="1">
    <citation type="journal article" date="2017" name="J. Clin. Microbiol.">
        <title>Finegoldia magna Isolated from Orthopedic Joint Implant-Associated Infections.</title>
        <authorList>
            <person name="Soderquist B."/>
            <person name="Bjorklund S."/>
            <person name="Hellmark B."/>
            <person name="Jensen A."/>
            <person name="Bruggemann H."/>
        </authorList>
    </citation>
    <scope>NUCLEOTIDE SEQUENCE</scope>
    <source>
        <strain evidence="5">08T492</strain>
    </source>
</reference>
<dbReference type="CDD" id="cd01276">
    <property type="entry name" value="PKCI_related"/>
    <property type="match status" value="1"/>
</dbReference>
<feature type="active site" description="Tele-AMP-histidine intermediate" evidence="1">
    <location>
        <position position="99"/>
    </location>
</feature>
<dbReference type="EMBL" id="NDYI01000010">
    <property type="protein sequence ID" value="OXZ38521.1"/>
    <property type="molecule type" value="Genomic_DNA"/>
</dbReference>
<dbReference type="GO" id="GO:0003824">
    <property type="term" value="F:catalytic activity"/>
    <property type="evidence" value="ECO:0007669"/>
    <property type="project" value="InterPro"/>
</dbReference>
<dbReference type="InterPro" id="IPR011146">
    <property type="entry name" value="HIT-like"/>
</dbReference>
<feature type="short sequence motif" description="Histidine triad motif" evidence="2 3">
    <location>
        <begin position="97"/>
        <end position="101"/>
    </location>
</feature>
<name>A0A133MXS4_FINMA</name>
<evidence type="ECO:0000313" key="5">
    <source>
        <dbReference type="EMBL" id="OXZ38521.1"/>
    </source>
</evidence>
<dbReference type="Proteomes" id="UP000502899">
    <property type="component" value="Chromosome"/>
</dbReference>
<dbReference type="OMA" id="YRVVMNC"/>
<evidence type="ECO:0000259" key="4">
    <source>
        <dbReference type="PROSITE" id="PS51084"/>
    </source>
</evidence>
<accession>A0A133MXS4</accession>
<dbReference type="EMBL" id="CP054000">
    <property type="protein sequence ID" value="QKH79999.1"/>
    <property type="molecule type" value="Genomic_DNA"/>
</dbReference>
<feature type="domain" description="HIT" evidence="4">
    <location>
        <begin position="4"/>
        <end position="111"/>
    </location>
</feature>
<dbReference type="Proteomes" id="UP000215361">
    <property type="component" value="Unassembled WGS sequence"/>
</dbReference>
<protein>
    <submittedName>
        <fullName evidence="5">Histidine triad nucleotide-binding protein</fullName>
    </submittedName>
</protein>
<dbReference type="SUPFAM" id="SSF54197">
    <property type="entry name" value="HIT-like"/>
    <property type="match status" value="1"/>
</dbReference>
<dbReference type="PROSITE" id="PS51084">
    <property type="entry name" value="HIT_2"/>
    <property type="match status" value="1"/>
</dbReference>
<proteinExistence type="predicted"/>
<evidence type="ECO:0000256" key="1">
    <source>
        <dbReference type="PIRSR" id="PIRSR601310-1"/>
    </source>
</evidence>
<dbReference type="InterPro" id="IPR036265">
    <property type="entry name" value="HIT-like_sf"/>
</dbReference>
<dbReference type="Gene3D" id="3.30.428.10">
    <property type="entry name" value="HIT-like"/>
    <property type="match status" value="1"/>
</dbReference>
<organism evidence="5 7">
    <name type="scientific">Finegoldia magna</name>
    <name type="common">Peptostreptococcus magnus</name>
    <dbReference type="NCBI Taxonomy" id="1260"/>
    <lineage>
        <taxon>Bacteria</taxon>
        <taxon>Bacillati</taxon>
        <taxon>Bacillota</taxon>
        <taxon>Tissierellia</taxon>
        <taxon>Tissierellales</taxon>
        <taxon>Peptoniphilaceae</taxon>
        <taxon>Finegoldia</taxon>
    </lineage>
</organism>
<evidence type="ECO:0000256" key="2">
    <source>
        <dbReference type="PIRSR" id="PIRSR601310-3"/>
    </source>
</evidence>
<dbReference type="PROSITE" id="PS00892">
    <property type="entry name" value="HIT_1"/>
    <property type="match status" value="1"/>
</dbReference>
<dbReference type="PRINTS" id="PR00332">
    <property type="entry name" value="HISTRIAD"/>
</dbReference>
<evidence type="ECO:0000313" key="7">
    <source>
        <dbReference type="Proteomes" id="UP000215361"/>
    </source>
</evidence>
<dbReference type="Pfam" id="PF01230">
    <property type="entry name" value="HIT"/>
    <property type="match status" value="1"/>
</dbReference>
<evidence type="ECO:0000256" key="3">
    <source>
        <dbReference type="PROSITE-ProRule" id="PRU00464"/>
    </source>
</evidence>
<dbReference type="RefSeq" id="WP_002838150.1">
    <property type="nucleotide sequence ID" value="NZ_CABKMR010000001.1"/>
</dbReference>
<reference evidence="7" key="2">
    <citation type="submission" date="2017-04" db="EMBL/GenBank/DDBJ databases">
        <title>Finegoldia magna isolated from orthopedic joint implant-associated infections.</title>
        <authorList>
            <person name="Bjorklund S."/>
            <person name="Bruggemann H."/>
            <person name="Jensen A."/>
            <person name="Hellmark B."/>
            <person name="Soderquist B."/>
        </authorList>
    </citation>
    <scope>NUCLEOTIDE SEQUENCE [LARGE SCALE GENOMIC DNA]</scope>
    <source>
        <strain evidence="7">08T492</strain>
    </source>
</reference>
<evidence type="ECO:0000313" key="8">
    <source>
        <dbReference type="Proteomes" id="UP000502899"/>
    </source>
</evidence>
<gene>
    <name evidence="5" type="ORF">B9N56_03760</name>
    <name evidence="6" type="ORF">FOC70_06440</name>
</gene>
<dbReference type="InterPro" id="IPR001310">
    <property type="entry name" value="Histidine_triad_HIT"/>
</dbReference>
<evidence type="ECO:0000313" key="6">
    <source>
        <dbReference type="EMBL" id="QKH79999.1"/>
    </source>
</evidence>
<dbReference type="PANTHER" id="PTHR23089">
    <property type="entry name" value="HISTIDINE TRIAD HIT PROTEIN"/>
    <property type="match status" value="1"/>
</dbReference>